<organism evidence="1 2">
    <name type="scientific">Citrus sinensis</name>
    <name type="common">Sweet orange</name>
    <name type="synonym">Citrus aurantium var. sinensis</name>
    <dbReference type="NCBI Taxonomy" id="2711"/>
    <lineage>
        <taxon>Eukaryota</taxon>
        <taxon>Viridiplantae</taxon>
        <taxon>Streptophyta</taxon>
        <taxon>Embryophyta</taxon>
        <taxon>Tracheophyta</taxon>
        <taxon>Spermatophyta</taxon>
        <taxon>Magnoliopsida</taxon>
        <taxon>eudicotyledons</taxon>
        <taxon>Gunneridae</taxon>
        <taxon>Pentapetalae</taxon>
        <taxon>rosids</taxon>
        <taxon>malvids</taxon>
        <taxon>Sapindales</taxon>
        <taxon>Rutaceae</taxon>
        <taxon>Aurantioideae</taxon>
        <taxon>Citrus</taxon>
    </lineage>
</organism>
<accession>A0A067FW76</accession>
<reference evidence="1 2" key="1">
    <citation type="submission" date="2014-04" db="EMBL/GenBank/DDBJ databases">
        <authorList>
            <consortium name="International Citrus Genome Consortium"/>
            <person name="Gmitter F."/>
            <person name="Chen C."/>
            <person name="Farmerie W."/>
            <person name="Harkins T."/>
            <person name="Desany B."/>
            <person name="Mohiuddin M."/>
            <person name="Kodira C."/>
            <person name="Borodovsky M."/>
            <person name="Lomsadze A."/>
            <person name="Burns P."/>
            <person name="Jenkins J."/>
            <person name="Prochnik S."/>
            <person name="Shu S."/>
            <person name="Chapman J."/>
            <person name="Pitluck S."/>
            <person name="Schmutz J."/>
            <person name="Rokhsar D."/>
        </authorList>
    </citation>
    <scope>NUCLEOTIDE SEQUENCE</scope>
</reference>
<dbReference type="EMBL" id="KK784889">
    <property type="protein sequence ID" value="KDO71598.1"/>
    <property type="molecule type" value="Genomic_DNA"/>
</dbReference>
<dbReference type="Proteomes" id="UP000027120">
    <property type="component" value="Unassembled WGS sequence"/>
</dbReference>
<proteinExistence type="predicted"/>
<protein>
    <submittedName>
        <fullName evidence="1">Uncharacterized protein</fullName>
    </submittedName>
</protein>
<sequence>MNELSSFLKHCRSSSLVLVNNEETVVHTLLSKSLERGGLWEELIRGCFAAAMNVSHVDLLVNNNVLKPLIFDVM</sequence>
<evidence type="ECO:0000313" key="2">
    <source>
        <dbReference type="Proteomes" id="UP000027120"/>
    </source>
</evidence>
<keyword evidence="2" id="KW-1185">Reference proteome</keyword>
<dbReference type="AlphaFoldDB" id="A0A067FW76"/>
<evidence type="ECO:0000313" key="1">
    <source>
        <dbReference type="EMBL" id="KDO71598.1"/>
    </source>
</evidence>
<gene>
    <name evidence="1" type="ORF">CISIN_1g041884mg</name>
</gene>
<name>A0A067FW76_CITSI</name>